<dbReference type="CDD" id="cd13401">
    <property type="entry name" value="Slt70-like"/>
    <property type="match status" value="1"/>
</dbReference>
<name>A0A7T3RCP2_9SPIR</name>
<feature type="signal peptide" evidence="2">
    <location>
        <begin position="1"/>
        <end position="22"/>
    </location>
</feature>
<evidence type="ECO:0000259" key="3">
    <source>
        <dbReference type="Pfam" id="PF01464"/>
    </source>
</evidence>
<keyword evidence="2" id="KW-0732">Signal</keyword>
<proteinExistence type="inferred from homology"/>
<evidence type="ECO:0000256" key="2">
    <source>
        <dbReference type="SAM" id="SignalP"/>
    </source>
</evidence>
<feature type="domain" description="Transglycosylase SLT" evidence="3">
    <location>
        <begin position="518"/>
        <end position="622"/>
    </location>
</feature>
<dbReference type="EMBL" id="CP064936">
    <property type="protein sequence ID" value="QQA00706.1"/>
    <property type="molecule type" value="Genomic_DNA"/>
</dbReference>
<keyword evidence="5" id="KW-1185">Reference proteome</keyword>
<dbReference type="PANTHER" id="PTHR37423">
    <property type="entry name" value="SOLUBLE LYTIC MUREIN TRANSGLYCOSYLASE-RELATED"/>
    <property type="match status" value="1"/>
</dbReference>
<comment type="similarity">
    <text evidence="1">Belongs to the transglycosylase Slt family.</text>
</comment>
<evidence type="ECO:0000256" key="1">
    <source>
        <dbReference type="ARBA" id="ARBA00007734"/>
    </source>
</evidence>
<evidence type="ECO:0000313" key="4">
    <source>
        <dbReference type="EMBL" id="QQA00706.1"/>
    </source>
</evidence>
<dbReference type="RefSeq" id="WP_198442405.1">
    <property type="nucleotide sequence ID" value="NZ_CBCSHE010000008.1"/>
</dbReference>
<dbReference type="NCBIfam" id="NF047373">
    <property type="entry name" value="BB0259_flg_lyt"/>
    <property type="match status" value="1"/>
</dbReference>
<dbReference type="Pfam" id="PF01464">
    <property type="entry name" value="SLT"/>
    <property type="match status" value="1"/>
</dbReference>
<dbReference type="PANTHER" id="PTHR37423:SF5">
    <property type="entry name" value="SOLUBLE LYTIC MUREIN TRANSGLYCOSYLASE"/>
    <property type="match status" value="1"/>
</dbReference>
<dbReference type="AlphaFoldDB" id="A0A7T3RCP2"/>
<dbReference type="InterPro" id="IPR008258">
    <property type="entry name" value="Transglycosylase_SLT_dom_1"/>
</dbReference>
<protein>
    <submittedName>
        <fullName evidence="4">Lytic transglycosylase domain-containing protein</fullName>
    </submittedName>
</protein>
<dbReference type="InterPro" id="IPR023346">
    <property type="entry name" value="Lysozyme-like_dom_sf"/>
</dbReference>
<sequence>MIPFKKKMAVVMSVCMFALNCAGCTGRDTLQKEYKNDSKYYMALCALRKNDTSTAERYLKTAAKKATPVVSRRAQETLATLGSVQERIDRHEKLYEMFPDEDSLERLCAELFSHKEFARIIALTENLDVTSCRNSTAYYRCYSLEKKKDSRFQKTFYKWCTERTFSSWHYKMYCELSDSTGTIEFRADVYNQNYAALADRAKKILDDPANHIPQLMSDAGKALLYGSSNSLSSAFYLDSIKGSMSASSLFYADFYAGRLYDRADSYRTRALNRFRSAMENAPSENNYDNALWYYLNTSLKTSITAAIEAVEKFGGTWNDPYYFDDFFETLSVRLLSQHLWDDFYKTALLIDEKASDETCAKFSYISARLAQTGFIKLDQSETERLFKRALSSGTEMYYKLLAAYRLNLTDEETQKTVVEFGAKTNAVFDSDVERLLCGYADFGLPELIYDEWLRFGNRIGTDCAKKISLFLNSCAAETNEYYSQSLRIAAKKANYPEQPLDVELLKLVYPQNFRNSVQTWCETFRLPQYLLYALIRTESFFNPQIVSHAGAVGLTQLMESTAADVARKLKVAQFDLNDSDTNIRFGAYYLEEMRRRLDGSSILALFAYNGGISRVRSWVKSANLEFGVNELPKDLFLEALPFAETRGYGRKVLSAAAMYGTLYYSKPCALVITEILGE</sequence>
<dbReference type="Gene3D" id="1.10.530.10">
    <property type="match status" value="1"/>
</dbReference>
<feature type="chain" id="PRO_5033020362" evidence="2">
    <location>
        <begin position="23"/>
        <end position="678"/>
    </location>
</feature>
<dbReference type="SUPFAM" id="SSF53955">
    <property type="entry name" value="Lysozyme-like"/>
    <property type="match status" value="1"/>
</dbReference>
<organism evidence="4 5">
    <name type="scientific">Treponema peruense</name>
    <dbReference type="NCBI Taxonomy" id="2787628"/>
    <lineage>
        <taxon>Bacteria</taxon>
        <taxon>Pseudomonadati</taxon>
        <taxon>Spirochaetota</taxon>
        <taxon>Spirochaetia</taxon>
        <taxon>Spirochaetales</taxon>
        <taxon>Treponemataceae</taxon>
        <taxon>Treponema</taxon>
    </lineage>
</organism>
<accession>A0A7T3RCP2</accession>
<reference evidence="4 5" key="1">
    <citation type="submission" date="2020-11" db="EMBL/GenBank/DDBJ databases">
        <title>Treponema Peruensis nv. sp., first commensal Treponema isolated from human feces.</title>
        <authorList>
            <person name="Belkhou C."/>
            <person name="Raes J."/>
        </authorList>
    </citation>
    <scope>NUCLEOTIDE SEQUENCE [LARGE SCALE GENOMIC DNA]</scope>
    <source>
        <strain evidence="4 5">RCC2812</strain>
    </source>
</reference>
<dbReference type="KEGG" id="tper:IWA51_10660"/>
<dbReference type="Proteomes" id="UP000595224">
    <property type="component" value="Chromosome"/>
</dbReference>
<gene>
    <name evidence="4" type="ORF">IWA51_10660</name>
</gene>
<evidence type="ECO:0000313" key="5">
    <source>
        <dbReference type="Proteomes" id="UP000595224"/>
    </source>
</evidence>